<dbReference type="Gene3D" id="3.30.230.10">
    <property type="match status" value="1"/>
</dbReference>
<dbReference type="PANTHER" id="PTHR10457">
    <property type="entry name" value="MEVALONATE KINASE/GALACTOKINASE"/>
    <property type="match status" value="1"/>
</dbReference>
<evidence type="ECO:0000259" key="5">
    <source>
        <dbReference type="Pfam" id="PF00288"/>
    </source>
</evidence>
<dbReference type="InterPro" id="IPR006204">
    <property type="entry name" value="GHMP_kinase_N_dom"/>
</dbReference>
<name>A0A0S4N667_9BACT</name>
<keyword evidence="8" id="KW-1185">Reference proteome</keyword>
<evidence type="ECO:0000256" key="2">
    <source>
        <dbReference type="ARBA" id="ARBA00022741"/>
    </source>
</evidence>
<dbReference type="InterPro" id="IPR019539">
    <property type="entry name" value="GalKase_N"/>
</dbReference>
<evidence type="ECO:0000256" key="1">
    <source>
        <dbReference type="ARBA" id="ARBA00006566"/>
    </source>
</evidence>
<evidence type="ECO:0000256" key="3">
    <source>
        <dbReference type="ARBA" id="ARBA00022777"/>
    </source>
</evidence>
<accession>A0A0S4N667</accession>
<dbReference type="InterPro" id="IPR006206">
    <property type="entry name" value="Mevalonate/galactokinase"/>
</dbReference>
<dbReference type="SUPFAM" id="SSF54211">
    <property type="entry name" value="Ribosomal protein S5 domain 2-like"/>
    <property type="match status" value="1"/>
</dbReference>
<dbReference type="Pfam" id="PF10509">
    <property type="entry name" value="GalKase_gal_bdg"/>
    <property type="match status" value="1"/>
</dbReference>
<dbReference type="GO" id="GO:0004335">
    <property type="term" value="F:galactokinase activity"/>
    <property type="evidence" value="ECO:0007669"/>
    <property type="project" value="InterPro"/>
</dbReference>
<dbReference type="OrthoDB" id="250531at2"/>
<gene>
    <name evidence="7" type="ORF">JGI1_01479</name>
</gene>
<dbReference type="InterPro" id="IPR020568">
    <property type="entry name" value="Ribosomal_Su5_D2-typ_SF"/>
</dbReference>
<evidence type="ECO:0000259" key="6">
    <source>
        <dbReference type="Pfam" id="PF10509"/>
    </source>
</evidence>
<proteinExistence type="inferred from homology"/>
<dbReference type="InterPro" id="IPR000705">
    <property type="entry name" value="Galactokinase"/>
</dbReference>
<dbReference type="InterPro" id="IPR014721">
    <property type="entry name" value="Ribsml_uS5_D2-typ_fold_subgr"/>
</dbReference>
<feature type="domain" description="Galactokinase N-terminal" evidence="6">
    <location>
        <begin position="5"/>
        <end position="52"/>
    </location>
</feature>
<keyword evidence="4" id="KW-0067">ATP-binding</keyword>
<reference evidence="8" key="1">
    <citation type="submission" date="2015-11" db="EMBL/GenBank/DDBJ databases">
        <authorList>
            <person name="Varghese N."/>
        </authorList>
    </citation>
    <scope>NUCLEOTIDE SEQUENCE [LARGE SCALE GENOMIC DNA]</scope>
</reference>
<dbReference type="Gene3D" id="3.30.70.890">
    <property type="entry name" value="GHMP kinase, C-terminal domain"/>
    <property type="match status" value="1"/>
</dbReference>
<sequence length="379" mass="43033">MIEALHNSIFYEKPEVVSSAPGKLNLMGEHTQYSDGFIFSIAINRRVYVSVSSRSDDKFIVYLARENSLDIITKKSLSKIEKNEPITPVKAVLNSLLEFDIPGLNICLVNEIPPELGLSEISAVSIALYFAIRQLQNLEIENDRIFNLCEKLERYFSPFYESKSDSIALTMARSDNGILVDCRNFKYEYAPISKNFKILIIDPRVGEVKRTIEDFLKRGKECKDALEVISTLNPQIHSLRDLTVDELNRYSNFLDKTSIQRVRYIVSENERVLNFVIALRRRDISMLGKLLFDSHLSLRNDYEVSTSEIDSIIDISATISTVVGAKLFGISNGAFVLTPRNKAGEAIRVISEKFYETYGRKVKIYVTSPENGVEVKLVS</sequence>
<keyword evidence="3 7" id="KW-0808">Transferase</keyword>
<evidence type="ECO:0000313" key="8">
    <source>
        <dbReference type="Proteomes" id="UP000320623"/>
    </source>
</evidence>
<evidence type="ECO:0000313" key="7">
    <source>
        <dbReference type="EMBL" id="CUU06280.1"/>
    </source>
</evidence>
<comment type="similarity">
    <text evidence="1">Belongs to the GHMP kinase family. GalK subfamily.</text>
</comment>
<keyword evidence="2" id="KW-0547">Nucleotide-binding</keyword>
<dbReference type="GO" id="GO:0005829">
    <property type="term" value="C:cytosol"/>
    <property type="evidence" value="ECO:0007669"/>
    <property type="project" value="TreeGrafter"/>
</dbReference>
<dbReference type="PRINTS" id="PR00959">
    <property type="entry name" value="MEVGALKINASE"/>
</dbReference>
<dbReference type="GO" id="GO:0006012">
    <property type="term" value="P:galactose metabolic process"/>
    <property type="evidence" value="ECO:0007669"/>
    <property type="project" value="InterPro"/>
</dbReference>
<dbReference type="Pfam" id="PF00288">
    <property type="entry name" value="GHMP_kinases_N"/>
    <property type="match status" value="1"/>
</dbReference>
<evidence type="ECO:0000256" key="4">
    <source>
        <dbReference type="ARBA" id="ARBA00022840"/>
    </source>
</evidence>
<dbReference type="GO" id="GO:0005524">
    <property type="term" value="F:ATP binding"/>
    <property type="evidence" value="ECO:0007669"/>
    <property type="project" value="UniProtKB-KW"/>
</dbReference>
<organism evidence="7 8">
    <name type="scientific">Candidatus Thermokryptus mobilis</name>
    <dbReference type="NCBI Taxonomy" id="1643428"/>
    <lineage>
        <taxon>Bacteria</taxon>
        <taxon>Pseudomonadati</taxon>
        <taxon>Candidatus Kryptoniota</taxon>
        <taxon>Candidatus Thermokryptus</taxon>
    </lineage>
</organism>
<protein>
    <submittedName>
        <fullName evidence="7">Galactokinase</fullName>
    </submittedName>
</protein>
<dbReference type="RefSeq" id="WP_140945217.1">
    <property type="nucleotide sequence ID" value="NZ_FAOO01000009.1"/>
</dbReference>
<keyword evidence="3 7" id="KW-0418">Kinase</keyword>
<feature type="domain" description="GHMP kinase N-terminal" evidence="5">
    <location>
        <begin position="90"/>
        <end position="157"/>
    </location>
</feature>
<dbReference type="PIRSF" id="PIRSF000530">
    <property type="entry name" value="Galactokinase"/>
    <property type="match status" value="1"/>
</dbReference>
<dbReference type="InterPro" id="IPR036554">
    <property type="entry name" value="GHMP_kinase_C_sf"/>
</dbReference>
<dbReference type="AlphaFoldDB" id="A0A0S4N667"/>
<dbReference type="STRING" id="1643428.GCA_001442855_01448"/>
<dbReference type="Proteomes" id="UP000320623">
    <property type="component" value="Unassembled WGS sequence"/>
</dbReference>
<dbReference type="EMBL" id="FAOO01000009">
    <property type="protein sequence ID" value="CUU06280.1"/>
    <property type="molecule type" value="Genomic_DNA"/>
</dbReference>
<dbReference type="PANTHER" id="PTHR10457:SF7">
    <property type="entry name" value="GALACTOKINASE-RELATED"/>
    <property type="match status" value="1"/>
</dbReference>
<dbReference type="PRINTS" id="PR00473">
    <property type="entry name" value="GALCTOKINASE"/>
</dbReference>
<dbReference type="SUPFAM" id="SSF55060">
    <property type="entry name" value="GHMP Kinase, C-terminal domain"/>
    <property type="match status" value="1"/>
</dbReference>